<dbReference type="GO" id="GO:0006979">
    <property type="term" value="P:response to oxidative stress"/>
    <property type="evidence" value="ECO:0007669"/>
    <property type="project" value="InterPro"/>
</dbReference>
<sequence length="457" mass="50290">MSRSADDLEREVEASRARLDQTLGSLQSRLSVSGLSEDLVGTSGPAQAANDGARRLLDIARENLVPTLLIGAGLGYLLYDAVRQEAERRRLRLVGPDGLPRHYVPYSDFLERREAGEDEIIERIIATMQAEGRITRERYGKAVRTSHAKSHGVAEGELRVLDGLPPELRQGLFAAPRTYPVLVRLSHVPGEYLDDRNVSTPRGMAIKIFDVEGGRLAKHDEEVTQDFVLDTGKVFPSPNAKAFLATITALQKATPAPEAVKQAVSATSRATNAVLNAVGLNSANLDFFGHPPFHPLGEAYYSQTPLRYGDYVAKLAVRPATDKLRALIGQMIDVSADKDALRKAVTDYFHTNPAEYEVAVQLCTDPQRMPIEDASKEWPEAESPYRPVARLVLPAQDTFGQIAKEEELSFCPAHTLAAHRPLGSINRARLRAYEVMGALRRQENGRATTEPRTPTDL</sequence>
<protein>
    <submittedName>
        <fullName evidence="1">Catalase</fullName>
    </submittedName>
</protein>
<name>A0A512IXK1_9HYPH</name>
<dbReference type="GO" id="GO:0004096">
    <property type="term" value="F:catalase activity"/>
    <property type="evidence" value="ECO:0007669"/>
    <property type="project" value="InterPro"/>
</dbReference>
<reference evidence="2" key="1">
    <citation type="journal article" date="2014" name="Int. J. Syst. Evol. Microbiol.">
        <title>Complete genome of a new Firmicutes species belonging to the dominant human colonic microbiota ('Ruminococcus bicirculans') reveals two chromosomes and a selective capacity to utilize plant glucans.</title>
        <authorList>
            <consortium name="NISC Comparative Sequencing Program"/>
            <person name="Wegmann U."/>
            <person name="Louis P."/>
            <person name="Goesmann A."/>
            <person name="Henrissat B."/>
            <person name="Duncan S.H."/>
            <person name="Flint H.J."/>
        </authorList>
    </citation>
    <scope>NUCLEOTIDE SEQUENCE</scope>
    <source>
        <strain evidence="2">NBRC 107715</strain>
    </source>
</reference>
<reference evidence="2" key="4">
    <citation type="submission" date="2023-01" db="EMBL/GenBank/DDBJ databases">
        <title>Draft genome sequence of Methylobacterium oxalidis strain NBRC 107715.</title>
        <authorList>
            <person name="Sun Q."/>
            <person name="Mori K."/>
        </authorList>
    </citation>
    <scope>NUCLEOTIDE SEQUENCE</scope>
    <source>
        <strain evidence="2">NBRC 107715</strain>
    </source>
</reference>
<evidence type="ECO:0000313" key="2">
    <source>
        <dbReference type="EMBL" id="GLS67708.1"/>
    </source>
</evidence>
<dbReference type="SUPFAM" id="SSF56634">
    <property type="entry name" value="Heme-dependent catalase-like"/>
    <property type="match status" value="1"/>
</dbReference>
<dbReference type="CDD" id="cd08152">
    <property type="entry name" value="y4iL_like"/>
    <property type="match status" value="1"/>
</dbReference>
<dbReference type="PROSITE" id="PS51402">
    <property type="entry name" value="CATALASE_3"/>
    <property type="match status" value="1"/>
</dbReference>
<dbReference type="EMBL" id="BSPK01000117">
    <property type="protein sequence ID" value="GLS67708.1"/>
    <property type="molecule type" value="Genomic_DNA"/>
</dbReference>
<dbReference type="InterPro" id="IPR018028">
    <property type="entry name" value="Catalase"/>
</dbReference>
<dbReference type="InterPro" id="IPR022062">
    <property type="entry name" value="DUF3618"/>
</dbReference>
<evidence type="ECO:0000313" key="3">
    <source>
        <dbReference type="Proteomes" id="UP000321960"/>
    </source>
</evidence>
<dbReference type="Gene3D" id="2.40.180.10">
    <property type="entry name" value="Catalase core domain"/>
    <property type="match status" value="1"/>
</dbReference>
<reference evidence="1 3" key="3">
    <citation type="submission" date="2019-07" db="EMBL/GenBank/DDBJ databases">
        <title>Whole genome shotgun sequence of Methylobacterium oxalidis NBRC 107715.</title>
        <authorList>
            <person name="Hosoyama A."/>
            <person name="Uohara A."/>
            <person name="Ohji S."/>
            <person name="Ichikawa N."/>
        </authorList>
    </citation>
    <scope>NUCLEOTIDE SEQUENCE [LARGE SCALE GENOMIC DNA]</scope>
    <source>
        <strain evidence="1 3">NBRC 107715</strain>
    </source>
</reference>
<dbReference type="PANTHER" id="PTHR36195">
    <property type="entry name" value="DOMAIN PROTEIN, PUTATIVE (AFU_ORTHOLOGUE AFUA_5G01990)-RELATED-RELATED"/>
    <property type="match status" value="1"/>
</dbReference>
<dbReference type="InterPro" id="IPR020835">
    <property type="entry name" value="Catalase_sf"/>
</dbReference>
<dbReference type="OrthoDB" id="9765610at2"/>
<keyword evidence="4" id="KW-1185">Reference proteome</keyword>
<dbReference type="EMBL" id="BJZU01000004">
    <property type="protein sequence ID" value="GEP02329.1"/>
    <property type="molecule type" value="Genomic_DNA"/>
</dbReference>
<dbReference type="AlphaFoldDB" id="A0A512IXK1"/>
<reference evidence="4" key="2">
    <citation type="journal article" date="2019" name="Int. J. Syst. Evol. Microbiol.">
        <title>The Global Catalogue of Microorganisms (GCM) 10K type strain sequencing project: providing services to taxonomists for standard genome sequencing and annotation.</title>
        <authorList>
            <consortium name="The Broad Institute Genomics Platform"/>
            <consortium name="The Broad Institute Genome Sequencing Center for Infectious Disease"/>
            <person name="Wu L."/>
            <person name="Ma J."/>
        </authorList>
    </citation>
    <scope>NUCLEOTIDE SEQUENCE [LARGE SCALE GENOMIC DNA]</scope>
    <source>
        <strain evidence="4">NBRC 107715</strain>
    </source>
</reference>
<dbReference type="PANTHER" id="PTHR36195:SF4">
    <property type="entry name" value="DOMAIN PROTEIN, PUTATIVE (AFU_ORTHOLOGUE AFUA_5G01990)-RELATED"/>
    <property type="match status" value="1"/>
</dbReference>
<dbReference type="Proteomes" id="UP000321960">
    <property type="component" value="Unassembled WGS sequence"/>
</dbReference>
<dbReference type="Proteomes" id="UP001156856">
    <property type="component" value="Unassembled WGS sequence"/>
</dbReference>
<dbReference type="GO" id="GO:0020037">
    <property type="term" value="F:heme binding"/>
    <property type="evidence" value="ECO:0007669"/>
    <property type="project" value="InterPro"/>
</dbReference>
<evidence type="ECO:0000313" key="1">
    <source>
        <dbReference type="EMBL" id="GEP02329.1"/>
    </source>
</evidence>
<dbReference type="RefSeq" id="WP_147024015.1">
    <property type="nucleotide sequence ID" value="NZ_BJZU01000004.1"/>
</dbReference>
<gene>
    <name evidence="2" type="ORF">GCM10007888_60930</name>
    <name evidence="1" type="ORF">MOX02_03670</name>
</gene>
<evidence type="ECO:0000313" key="4">
    <source>
        <dbReference type="Proteomes" id="UP001156856"/>
    </source>
</evidence>
<organism evidence="1 3">
    <name type="scientific">Methylobacterium oxalidis</name>
    <dbReference type="NCBI Taxonomy" id="944322"/>
    <lineage>
        <taxon>Bacteria</taxon>
        <taxon>Pseudomonadati</taxon>
        <taxon>Pseudomonadota</taxon>
        <taxon>Alphaproteobacteria</taxon>
        <taxon>Hyphomicrobiales</taxon>
        <taxon>Methylobacteriaceae</taxon>
        <taxon>Methylobacterium</taxon>
    </lineage>
</organism>
<proteinExistence type="predicted"/>
<dbReference type="Pfam" id="PF12277">
    <property type="entry name" value="DUF3618"/>
    <property type="match status" value="1"/>
</dbReference>
<comment type="caution">
    <text evidence="1">The sequence shown here is derived from an EMBL/GenBank/DDBJ whole genome shotgun (WGS) entry which is preliminary data.</text>
</comment>
<accession>A0A512IXK1</accession>